<dbReference type="Proteomes" id="UP000022611">
    <property type="component" value="Unassembled WGS sequence"/>
</dbReference>
<evidence type="ECO:0000313" key="2">
    <source>
        <dbReference type="Proteomes" id="UP000022611"/>
    </source>
</evidence>
<proteinExistence type="predicted"/>
<gene>
    <name evidence="1" type="ORF">HK44_025320</name>
</gene>
<name>A0A010TEC3_PSEFL</name>
<sequence>MMWRNRVVDQRLSATFQQMFLKRFSLLAQYGVYMPNVAGILQRFESLRHRQNDRRVVDGSGVQVCNLAAVGRLLIQIFEFYRQTRCLNLIQTAVHATIEVLILLVGAIVTQCSQSRCQEIVICRNSARIAQRPKILARIEAETGSIPPATRFFPVDTCAMRLRRIFENQQSAALRKVHNPWHISQSTIEMNGQDCLGSGSNCCLCFYRADIECSNVGLYQNGNKAILRYSQNTSNVGVGWNQNFIAFAKKAKLFPGSNDQFQSIKAVGNAYTMLSTAILRELFLEL</sequence>
<comment type="caution">
    <text evidence="1">The sequence shown here is derived from an EMBL/GenBank/DDBJ whole genome shotgun (WGS) entry which is preliminary data.</text>
</comment>
<protein>
    <submittedName>
        <fullName evidence="1">Uncharacterized protein</fullName>
    </submittedName>
</protein>
<dbReference type="AlphaFoldDB" id="A0A010TEC3"/>
<accession>A0A010TEC3</accession>
<organism evidence="1 2">
    <name type="scientific">Pseudomonas fluorescens HK44</name>
    <dbReference type="NCBI Taxonomy" id="1042209"/>
    <lineage>
        <taxon>Bacteria</taxon>
        <taxon>Pseudomonadati</taxon>
        <taxon>Pseudomonadota</taxon>
        <taxon>Gammaproteobacteria</taxon>
        <taxon>Pseudomonadales</taxon>
        <taxon>Pseudomonadaceae</taxon>
        <taxon>Pseudomonas</taxon>
    </lineage>
</organism>
<reference evidence="1 2" key="1">
    <citation type="journal article" date="2011" name="J. Bacteriol.">
        <title>Draft genome sequence of the polycyclic aromatic hydrocarbon-degrading, genetically engineered bioluminescent bioreporter Pseudomonas fluorescens HK44.</title>
        <authorList>
            <person name="Chauhan A."/>
            <person name="Layton A.C."/>
            <person name="Williams D.E."/>
            <person name="Smartt A.E."/>
            <person name="Ripp S."/>
            <person name="Karpinets T.V."/>
            <person name="Brown S.D."/>
            <person name="Sayler G.S."/>
        </authorList>
    </citation>
    <scope>NUCLEOTIDE SEQUENCE [LARGE SCALE GENOMIC DNA]</scope>
    <source>
        <strain evidence="1 2">HK44</strain>
    </source>
</reference>
<dbReference type="HOGENOM" id="CLU_972757_0_0_6"/>
<dbReference type="EMBL" id="AFOY02000007">
    <property type="protein sequence ID" value="EXF95567.1"/>
    <property type="molecule type" value="Genomic_DNA"/>
</dbReference>
<evidence type="ECO:0000313" key="1">
    <source>
        <dbReference type="EMBL" id="EXF95567.1"/>
    </source>
</evidence>